<accession>A0A7T8HJ85</accession>
<dbReference type="GO" id="GO:0070006">
    <property type="term" value="F:metalloaminopeptidase activity"/>
    <property type="evidence" value="ECO:0007669"/>
    <property type="project" value="TreeGrafter"/>
</dbReference>
<dbReference type="InterPro" id="IPR050344">
    <property type="entry name" value="Peptidase_M1_aminopeptidases"/>
</dbReference>
<dbReference type="InterPro" id="IPR014782">
    <property type="entry name" value="Peptidase_M1_dom"/>
</dbReference>
<protein>
    <submittedName>
        <fullName evidence="3">Aminopeptidase</fullName>
    </submittedName>
</protein>
<dbReference type="GO" id="GO:0016020">
    <property type="term" value="C:membrane"/>
    <property type="evidence" value="ECO:0007669"/>
    <property type="project" value="TreeGrafter"/>
</dbReference>
<reference evidence="4" key="1">
    <citation type="submission" date="2021-01" db="EMBL/GenBank/DDBJ databases">
        <title>Caligus Genome Assembly.</title>
        <authorList>
            <person name="Gallardo-Escarate C."/>
        </authorList>
    </citation>
    <scope>NUCLEOTIDE SEQUENCE [LARGE SCALE GENOMIC DNA]</scope>
</reference>
<dbReference type="GO" id="GO:0006508">
    <property type="term" value="P:proteolysis"/>
    <property type="evidence" value="ECO:0007669"/>
    <property type="project" value="TreeGrafter"/>
</dbReference>
<dbReference type="Pfam" id="PF01433">
    <property type="entry name" value="Peptidase_M1"/>
    <property type="match status" value="1"/>
</dbReference>
<proteinExistence type="predicted"/>
<dbReference type="GO" id="GO:0008270">
    <property type="term" value="F:zinc ion binding"/>
    <property type="evidence" value="ECO:0007669"/>
    <property type="project" value="InterPro"/>
</dbReference>
<evidence type="ECO:0000313" key="3">
    <source>
        <dbReference type="EMBL" id="QQP51048.1"/>
    </source>
</evidence>
<dbReference type="PANTHER" id="PTHR11533">
    <property type="entry name" value="PROTEASE M1 ZINC METALLOPROTEASE"/>
    <property type="match status" value="1"/>
</dbReference>
<dbReference type="SUPFAM" id="SSF55486">
    <property type="entry name" value="Metalloproteases ('zincins'), catalytic domain"/>
    <property type="match status" value="1"/>
</dbReference>
<gene>
    <name evidence="3" type="ORF">FKW44_012261</name>
</gene>
<name>A0A7T8HJ85_CALRO</name>
<evidence type="ECO:0000256" key="1">
    <source>
        <dbReference type="ARBA" id="ARBA00022438"/>
    </source>
</evidence>
<dbReference type="GO" id="GO:0005615">
    <property type="term" value="C:extracellular space"/>
    <property type="evidence" value="ECO:0007669"/>
    <property type="project" value="TreeGrafter"/>
</dbReference>
<keyword evidence="4" id="KW-1185">Reference proteome</keyword>
<dbReference type="GO" id="GO:0005737">
    <property type="term" value="C:cytoplasm"/>
    <property type="evidence" value="ECO:0007669"/>
    <property type="project" value="TreeGrafter"/>
</dbReference>
<feature type="domain" description="Peptidase M1 membrane alanine aminopeptidase" evidence="2">
    <location>
        <begin position="22"/>
        <end position="128"/>
    </location>
</feature>
<keyword evidence="1 3" id="KW-0645">Protease</keyword>
<evidence type="ECO:0000259" key="2">
    <source>
        <dbReference type="Pfam" id="PF01433"/>
    </source>
</evidence>
<dbReference type="Gene3D" id="1.10.390.10">
    <property type="entry name" value="Neutral Protease Domain 2"/>
    <property type="match status" value="1"/>
</dbReference>
<dbReference type="InterPro" id="IPR027268">
    <property type="entry name" value="Peptidase_M4/M1_CTD_sf"/>
</dbReference>
<keyword evidence="1 3" id="KW-0378">Hydrolase</keyword>
<dbReference type="GO" id="GO:0042277">
    <property type="term" value="F:peptide binding"/>
    <property type="evidence" value="ECO:0007669"/>
    <property type="project" value="TreeGrafter"/>
</dbReference>
<organism evidence="3 4">
    <name type="scientific">Caligus rogercresseyi</name>
    <name type="common">Sea louse</name>
    <dbReference type="NCBI Taxonomy" id="217165"/>
    <lineage>
        <taxon>Eukaryota</taxon>
        <taxon>Metazoa</taxon>
        <taxon>Ecdysozoa</taxon>
        <taxon>Arthropoda</taxon>
        <taxon>Crustacea</taxon>
        <taxon>Multicrustacea</taxon>
        <taxon>Hexanauplia</taxon>
        <taxon>Copepoda</taxon>
        <taxon>Siphonostomatoida</taxon>
        <taxon>Caligidae</taxon>
        <taxon>Caligus</taxon>
    </lineage>
</organism>
<evidence type="ECO:0000313" key="4">
    <source>
        <dbReference type="Proteomes" id="UP000595437"/>
    </source>
</evidence>
<dbReference type="AlphaFoldDB" id="A0A7T8HJ85"/>
<dbReference type="Proteomes" id="UP000595437">
    <property type="component" value="Chromosome 8"/>
</dbReference>
<dbReference type="PANTHER" id="PTHR11533:SF276">
    <property type="entry name" value="GLUTAMYL AMINOPEPTIDASE"/>
    <property type="match status" value="1"/>
</dbReference>
<dbReference type="EMBL" id="CP045897">
    <property type="protein sequence ID" value="QQP51048.1"/>
    <property type="molecule type" value="Genomic_DNA"/>
</dbReference>
<dbReference type="GO" id="GO:0043171">
    <property type="term" value="P:peptide catabolic process"/>
    <property type="evidence" value="ECO:0007669"/>
    <property type="project" value="TreeGrafter"/>
</dbReference>
<sequence length="129" mass="14704">MTINNNKRKNGGKLNLGERRSNLVTPKWWTDLWVNKGFASFVEYLGVENAVPEFHLQDSLFIWICNMSLGIDALESSHPISIPVGHPSEINEIFDKISYSKGASLIRMMDSFLTRDTLKKGLKNYLTDK</sequence>
<keyword evidence="1 3" id="KW-0031">Aminopeptidase</keyword>
<dbReference type="OrthoDB" id="10031169at2759"/>